<dbReference type="EMBL" id="QJKJ01004343">
    <property type="protein sequence ID" value="RDX94548.1"/>
    <property type="molecule type" value="Genomic_DNA"/>
</dbReference>
<evidence type="ECO:0000313" key="1">
    <source>
        <dbReference type="EMBL" id="RDX94548.1"/>
    </source>
</evidence>
<organism evidence="1 2">
    <name type="scientific">Mucuna pruriens</name>
    <name type="common">Velvet bean</name>
    <name type="synonym">Dolichos pruriens</name>
    <dbReference type="NCBI Taxonomy" id="157652"/>
    <lineage>
        <taxon>Eukaryota</taxon>
        <taxon>Viridiplantae</taxon>
        <taxon>Streptophyta</taxon>
        <taxon>Embryophyta</taxon>
        <taxon>Tracheophyta</taxon>
        <taxon>Spermatophyta</taxon>
        <taxon>Magnoliopsida</taxon>
        <taxon>eudicotyledons</taxon>
        <taxon>Gunneridae</taxon>
        <taxon>Pentapetalae</taxon>
        <taxon>rosids</taxon>
        <taxon>fabids</taxon>
        <taxon>Fabales</taxon>
        <taxon>Fabaceae</taxon>
        <taxon>Papilionoideae</taxon>
        <taxon>50 kb inversion clade</taxon>
        <taxon>NPAAA clade</taxon>
        <taxon>indigoferoid/millettioid clade</taxon>
        <taxon>Phaseoleae</taxon>
        <taxon>Mucuna</taxon>
    </lineage>
</organism>
<accession>A0A371GVI4</accession>
<proteinExistence type="predicted"/>
<protein>
    <submittedName>
        <fullName evidence="1">Uncharacterized protein</fullName>
    </submittedName>
</protein>
<evidence type="ECO:0000313" key="2">
    <source>
        <dbReference type="Proteomes" id="UP000257109"/>
    </source>
</evidence>
<reference evidence="1" key="1">
    <citation type="submission" date="2018-05" db="EMBL/GenBank/DDBJ databases">
        <title>Draft genome of Mucuna pruriens seed.</title>
        <authorList>
            <person name="Nnadi N.E."/>
            <person name="Vos R."/>
            <person name="Hasami M.H."/>
            <person name="Devisetty U.K."/>
            <person name="Aguiy J.C."/>
        </authorList>
    </citation>
    <scope>NUCLEOTIDE SEQUENCE [LARGE SCALE GENOMIC DNA]</scope>
    <source>
        <strain evidence="1">JCA_2017</strain>
    </source>
</reference>
<sequence>ELYNLKQGDTFMTKCFIIMKTLWDELEILKLVSICICNANCTCGISQNVEERQFHAQHISDAKILLNMVELGVLDSRKLTS</sequence>
<dbReference type="Proteomes" id="UP000257109">
    <property type="component" value="Unassembled WGS sequence"/>
</dbReference>
<name>A0A371GVI4_MUCPR</name>
<keyword evidence="2" id="KW-1185">Reference proteome</keyword>
<feature type="non-terminal residue" evidence="1">
    <location>
        <position position="1"/>
    </location>
</feature>
<dbReference type="AlphaFoldDB" id="A0A371GVI4"/>
<gene>
    <name evidence="1" type="ORF">CR513_23059</name>
</gene>
<comment type="caution">
    <text evidence="1">The sequence shown here is derived from an EMBL/GenBank/DDBJ whole genome shotgun (WGS) entry which is preliminary data.</text>
</comment>